<dbReference type="GeneID" id="113871537"/>
<evidence type="ECO:0000313" key="2">
    <source>
        <dbReference type="Proteomes" id="UP000694853"/>
    </source>
</evidence>
<protein>
    <submittedName>
        <fullName evidence="3">Uncharacterized protein LOC113871537</fullName>
    </submittedName>
</protein>
<dbReference type="Gene3D" id="2.40.70.10">
    <property type="entry name" value="Acid Proteases"/>
    <property type="match status" value="1"/>
</dbReference>
<reference evidence="3" key="2">
    <citation type="submission" date="2025-08" db="UniProtKB">
        <authorList>
            <consortium name="RefSeq"/>
        </authorList>
    </citation>
    <scope>IDENTIFICATION</scope>
    <source>
        <tissue evidence="3">Young leaves</tissue>
    </source>
</reference>
<name>A0A8B8M6Y0_ABRPR</name>
<proteinExistence type="predicted"/>
<reference evidence="2" key="1">
    <citation type="journal article" date="2019" name="Toxins">
        <title>Detection of Abrin-Like and Prepropulchellin-Like Toxin Genes and Transcripts Using Whole Genome Sequencing and Full-Length Transcript Sequencing of Abrus precatorius.</title>
        <authorList>
            <person name="Hovde B.T."/>
            <person name="Daligault H.E."/>
            <person name="Hanschen E.R."/>
            <person name="Kunde Y.A."/>
            <person name="Johnson M.B."/>
            <person name="Starkenburg S.R."/>
            <person name="Johnson S.L."/>
        </authorList>
    </citation>
    <scope>NUCLEOTIDE SEQUENCE [LARGE SCALE GENOMIC DNA]</scope>
</reference>
<dbReference type="RefSeq" id="XP_027364431.1">
    <property type="nucleotide sequence ID" value="XM_027508630.1"/>
</dbReference>
<organism evidence="2 3">
    <name type="scientific">Abrus precatorius</name>
    <name type="common">Indian licorice</name>
    <name type="synonym">Glycine abrus</name>
    <dbReference type="NCBI Taxonomy" id="3816"/>
    <lineage>
        <taxon>Eukaryota</taxon>
        <taxon>Viridiplantae</taxon>
        <taxon>Streptophyta</taxon>
        <taxon>Embryophyta</taxon>
        <taxon>Tracheophyta</taxon>
        <taxon>Spermatophyta</taxon>
        <taxon>Magnoliopsida</taxon>
        <taxon>eudicotyledons</taxon>
        <taxon>Gunneridae</taxon>
        <taxon>Pentapetalae</taxon>
        <taxon>rosids</taxon>
        <taxon>fabids</taxon>
        <taxon>Fabales</taxon>
        <taxon>Fabaceae</taxon>
        <taxon>Papilionoideae</taxon>
        <taxon>50 kb inversion clade</taxon>
        <taxon>NPAAA clade</taxon>
        <taxon>indigoferoid/millettioid clade</taxon>
        <taxon>Abreae</taxon>
        <taxon>Abrus</taxon>
    </lineage>
</organism>
<sequence>MTVGEYAAKFQELMKYWPYYQHDLPILVSKSRIFEANSKGKTVDTRGASPVRHDRRPPRFSKGPYSGSNSSQPEGVPLKRGVARVAQEWAAKRGDSASTAQRLELRGSTGPSTGQKPSIPGRVFAMSGAEASQSEEMIRGKCIIKGRLLDVLFDSGVMHSFISVDCMKSLNLYVTELSCNVVVTTPIGDRYLGSDDDLDFEDLAEIESWYEVDE</sequence>
<feature type="region of interest" description="Disordered" evidence="1">
    <location>
        <begin position="38"/>
        <end position="78"/>
    </location>
</feature>
<dbReference type="KEGG" id="aprc:113871537"/>
<dbReference type="Pfam" id="PF08284">
    <property type="entry name" value="RVP_2"/>
    <property type="match status" value="1"/>
</dbReference>
<gene>
    <name evidence="3" type="primary">LOC113871537</name>
</gene>
<dbReference type="AlphaFoldDB" id="A0A8B8M6Y0"/>
<evidence type="ECO:0000313" key="3">
    <source>
        <dbReference type="RefSeq" id="XP_027364431.1"/>
    </source>
</evidence>
<dbReference type="OrthoDB" id="1418382at2759"/>
<accession>A0A8B8M6Y0</accession>
<evidence type="ECO:0000256" key="1">
    <source>
        <dbReference type="SAM" id="MobiDB-lite"/>
    </source>
</evidence>
<dbReference type="InterPro" id="IPR021109">
    <property type="entry name" value="Peptidase_aspartic_dom_sf"/>
</dbReference>
<dbReference type="Proteomes" id="UP000694853">
    <property type="component" value="Unplaced"/>
</dbReference>
<feature type="region of interest" description="Disordered" evidence="1">
    <location>
        <begin position="90"/>
        <end position="119"/>
    </location>
</feature>
<keyword evidence="2" id="KW-1185">Reference proteome</keyword>